<evidence type="ECO:0000313" key="2">
    <source>
        <dbReference type="EMBL" id="PZQ99711.1"/>
    </source>
</evidence>
<dbReference type="Proteomes" id="UP000248975">
    <property type="component" value="Unassembled WGS sequence"/>
</dbReference>
<dbReference type="AlphaFoldDB" id="A0A2W5S9L9"/>
<keyword evidence="1" id="KW-0732">Signal</keyword>
<organism evidence="2 3">
    <name type="scientific">Cereibacter sphaeroides</name>
    <name type="common">Rhodobacter sphaeroides</name>
    <dbReference type="NCBI Taxonomy" id="1063"/>
    <lineage>
        <taxon>Bacteria</taxon>
        <taxon>Pseudomonadati</taxon>
        <taxon>Pseudomonadota</taxon>
        <taxon>Alphaproteobacteria</taxon>
        <taxon>Rhodobacterales</taxon>
        <taxon>Paracoccaceae</taxon>
        <taxon>Cereibacter</taxon>
    </lineage>
</organism>
<proteinExistence type="predicted"/>
<sequence>MKIAAMIAAAAVLVPLTTGFALAETMTKVECPGVNVTLDEKQTAAIKSKTGEENFGRDVCAVATKVDVSTFTEPTPVDVVMPTGETYKVKLQNAM</sequence>
<comment type="caution">
    <text evidence="2">The sequence shown here is derived from an EMBL/GenBank/DDBJ whole genome shotgun (WGS) entry which is preliminary data.</text>
</comment>
<evidence type="ECO:0000313" key="3">
    <source>
        <dbReference type="Proteomes" id="UP000248975"/>
    </source>
</evidence>
<dbReference type="EMBL" id="QFQS01000001">
    <property type="protein sequence ID" value="PZQ99711.1"/>
    <property type="molecule type" value="Genomic_DNA"/>
</dbReference>
<feature type="signal peptide" evidence="1">
    <location>
        <begin position="1"/>
        <end position="23"/>
    </location>
</feature>
<reference evidence="2 3" key="1">
    <citation type="submission" date="2017-08" db="EMBL/GenBank/DDBJ databases">
        <title>Infants hospitalized years apart are colonized by the same room-sourced microbial strains.</title>
        <authorList>
            <person name="Brooks B."/>
            <person name="Olm M.R."/>
            <person name="Firek B.A."/>
            <person name="Baker R."/>
            <person name="Thomas B.C."/>
            <person name="Morowitz M.J."/>
            <person name="Banfield J.F."/>
        </authorList>
    </citation>
    <scope>NUCLEOTIDE SEQUENCE [LARGE SCALE GENOMIC DNA]</scope>
    <source>
        <strain evidence="2">S2_003_000_R2_11</strain>
    </source>
</reference>
<protein>
    <submittedName>
        <fullName evidence="2">Uncharacterized protein</fullName>
    </submittedName>
</protein>
<evidence type="ECO:0000256" key="1">
    <source>
        <dbReference type="SAM" id="SignalP"/>
    </source>
</evidence>
<accession>A0A2W5S9L9</accession>
<name>A0A2W5S9L9_CERSP</name>
<gene>
    <name evidence="2" type="ORF">DI533_03395</name>
</gene>
<feature type="chain" id="PRO_5016127108" evidence="1">
    <location>
        <begin position="24"/>
        <end position="95"/>
    </location>
</feature>